<accession>A0A6J5QXJ9</accession>
<dbReference type="EMBL" id="LR796954">
    <property type="protein sequence ID" value="CAB4177687.1"/>
    <property type="molecule type" value="Genomic_DNA"/>
</dbReference>
<feature type="region of interest" description="Disordered" evidence="1">
    <location>
        <begin position="357"/>
        <end position="392"/>
    </location>
</feature>
<evidence type="ECO:0000313" key="3">
    <source>
        <dbReference type="EMBL" id="CAB4177687.1"/>
    </source>
</evidence>
<dbReference type="EMBL" id="LR797110">
    <property type="protein sequence ID" value="CAB4187176.1"/>
    <property type="molecule type" value="Genomic_DNA"/>
</dbReference>
<name>A0A6J5QXJ9_9CAUD</name>
<evidence type="ECO:0000313" key="4">
    <source>
        <dbReference type="EMBL" id="CAB4187176.1"/>
    </source>
</evidence>
<organism evidence="4">
    <name type="scientific">uncultured Caudovirales phage</name>
    <dbReference type="NCBI Taxonomy" id="2100421"/>
    <lineage>
        <taxon>Viruses</taxon>
        <taxon>Duplodnaviria</taxon>
        <taxon>Heunggongvirae</taxon>
        <taxon>Uroviricota</taxon>
        <taxon>Caudoviricetes</taxon>
        <taxon>Peduoviridae</taxon>
        <taxon>Maltschvirus</taxon>
        <taxon>Maltschvirus maltsch</taxon>
    </lineage>
</organism>
<evidence type="ECO:0000313" key="2">
    <source>
        <dbReference type="EMBL" id="CAB4146649.1"/>
    </source>
</evidence>
<proteinExistence type="predicted"/>
<gene>
    <name evidence="3" type="ORF">UFOVP1008_32</name>
    <name evidence="4" type="ORF">UFOVP1160_14</name>
    <name evidence="5" type="ORF">UFOVP1352_36</name>
    <name evidence="2" type="ORF">UFOVP498_40</name>
</gene>
<evidence type="ECO:0000256" key="1">
    <source>
        <dbReference type="SAM" id="MobiDB-lite"/>
    </source>
</evidence>
<evidence type="ECO:0000313" key="5">
    <source>
        <dbReference type="EMBL" id="CAB4200188.1"/>
    </source>
</evidence>
<feature type="compositionally biased region" description="Polar residues" evidence="1">
    <location>
        <begin position="357"/>
        <end position="380"/>
    </location>
</feature>
<sequence>MTWANVGTAAASVAGSVLGSSMNSPPKYGGGYDYINKDMRTPISNVGKDVNAIYGANKSGLNDWMTAGLEGLANMGQTYQPYIDYGQSMLNAGGQGAGGALDAAGRLSAFNPYTSNAQYQAGQSYGPQYDYGTAMGMMSMAPSFINPMLQSIAGMNQRTLGENLMPGMAGNAIGSGNTTSSKWGINNAILQRGMMDANAQAASGLYGQMGQQAMEAGSQYGLSAGDWQNQMARMNTQLGNELGFRQSMGNADMQNQYGISALEGAGNIYGNVLNQSNPYFSQMIQMLAGIPQSQYAAGQMKMNAPLDWANSNLATMLQVGSAGAPTSAGVGGGGGDSALGKSWGSMFGELANQAITGWQNRTPSGTPSGNQAGSDSSWNLNGYDPNTYGLSP</sequence>
<dbReference type="EMBL" id="LR797301">
    <property type="protein sequence ID" value="CAB4200188.1"/>
    <property type="molecule type" value="Genomic_DNA"/>
</dbReference>
<dbReference type="EMBL" id="LR796467">
    <property type="protein sequence ID" value="CAB4146649.1"/>
    <property type="molecule type" value="Genomic_DNA"/>
</dbReference>
<protein>
    <submittedName>
        <fullName evidence="4">Uncharacterized protein</fullName>
    </submittedName>
</protein>
<reference evidence="4" key="1">
    <citation type="submission" date="2020-05" db="EMBL/GenBank/DDBJ databases">
        <authorList>
            <person name="Chiriac C."/>
            <person name="Salcher M."/>
            <person name="Ghai R."/>
            <person name="Kavagutti S V."/>
        </authorList>
    </citation>
    <scope>NUCLEOTIDE SEQUENCE</scope>
</reference>